<name>A0A5N6VZH9_9EURO</name>
<keyword evidence="2" id="KW-1185">Reference proteome</keyword>
<proteinExistence type="predicted"/>
<dbReference type="Proteomes" id="UP000325433">
    <property type="component" value="Unassembled WGS sequence"/>
</dbReference>
<protein>
    <submittedName>
        <fullName evidence="1">Uncharacterized protein</fullName>
    </submittedName>
</protein>
<gene>
    <name evidence="1" type="ORF">BDV41DRAFT_564071</name>
</gene>
<organism evidence="1 2">
    <name type="scientific">Aspergillus transmontanensis</name>
    <dbReference type="NCBI Taxonomy" id="1034304"/>
    <lineage>
        <taxon>Eukaryota</taxon>
        <taxon>Fungi</taxon>
        <taxon>Dikarya</taxon>
        <taxon>Ascomycota</taxon>
        <taxon>Pezizomycotina</taxon>
        <taxon>Eurotiomycetes</taxon>
        <taxon>Eurotiomycetidae</taxon>
        <taxon>Eurotiales</taxon>
        <taxon>Aspergillaceae</taxon>
        <taxon>Aspergillus</taxon>
        <taxon>Aspergillus subgen. Circumdati</taxon>
    </lineage>
</organism>
<dbReference type="AlphaFoldDB" id="A0A5N6VZH9"/>
<reference evidence="2" key="1">
    <citation type="submission" date="2019-04" db="EMBL/GenBank/DDBJ databases">
        <title>Friends and foes A comparative genomics studyof 23 Aspergillus species from section Flavi.</title>
        <authorList>
            <consortium name="DOE Joint Genome Institute"/>
            <person name="Kjaerbolling I."/>
            <person name="Vesth T."/>
            <person name="Frisvad J.C."/>
            <person name="Nybo J.L."/>
            <person name="Theobald S."/>
            <person name="Kildgaard S."/>
            <person name="Isbrandt T."/>
            <person name="Kuo A."/>
            <person name="Sato A."/>
            <person name="Lyhne E.K."/>
            <person name="Kogle M.E."/>
            <person name="Wiebenga A."/>
            <person name="Kun R.S."/>
            <person name="Lubbers R.J."/>
            <person name="Makela M.R."/>
            <person name="Barry K."/>
            <person name="Chovatia M."/>
            <person name="Clum A."/>
            <person name="Daum C."/>
            <person name="Haridas S."/>
            <person name="He G."/>
            <person name="LaButti K."/>
            <person name="Lipzen A."/>
            <person name="Mondo S."/>
            <person name="Riley R."/>
            <person name="Salamov A."/>
            <person name="Simmons B.A."/>
            <person name="Magnuson J.K."/>
            <person name="Henrissat B."/>
            <person name="Mortensen U.H."/>
            <person name="Larsen T.O."/>
            <person name="Devries R.P."/>
            <person name="Grigoriev I.V."/>
            <person name="Machida M."/>
            <person name="Baker S.E."/>
            <person name="Andersen M.R."/>
        </authorList>
    </citation>
    <scope>NUCLEOTIDE SEQUENCE [LARGE SCALE GENOMIC DNA]</scope>
    <source>
        <strain evidence="2">CBS 130015</strain>
    </source>
</reference>
<evidence type="ECO:0000313" key="2">
    <source>
        <dbReference type="Proteomes" id="UP000325433"/>
    </source>
</evidence>
<evidence type="ECO:0000313" key="1">
    <source>
        <dbReference type="EMBL" id="KAE8313935.1"/>
    </source>
</evidence>
<accession>A0A5N6VZH9</accession>
<sequence length="122" mass="13893">MSTINMIKYYFYEGMMPQNRKRMESLIALAYQTARDRKLYPKAVLIRSDVHPTTSRGGRHERDPLGWHVTLCYKDEAHLASGTHIASHGYVKGNGKVVWPSEEELDVAPEIGYGHFPETGDN</sequence>
<dbReference type="EMBL" id="ML738322">
    <property type="protein sequence ID" value="KAE8313935.1"/>
    <property type="molecule type" value="Genomic_DNA"/>
</dbReference>